<evidence type="ECO:0000256" key="1">
    <source>
        <dbReference type="SAM" id="MobiDB-lite"/>
    </source>
</evidence>
<sequence>MNWSNATTQVTVIICSVFLMGAMMMGCSSAPDPQFDPSKKDIQQDSDRFFKKMGQEEGQQAPAR</sequence>
<protein>
    <recommendedName>
        <fullName evidence="5">Lipoprotein</fullName>
    </recommendedName>
</protein>
<feature type="compositionally biased region" description="Basic and acidic residues" evidence="1">
    <location>
        <begin position="37"/>
        <end position="55"/>
    </location>
</feature>
<name>A0AA96GDE3_9BACT</name>
<dbReference type="Proteomes" id="UP001302719">
    <property type="component" value="Chromosome"/>
</dbReference>
<feature type="chain" id="PRO_5041739409" description="Lipoprotein" evidence="2">
    <location>
        <begin position="31"/>
        <end position="64"/>
    </location>
</feature>
<proteinExistence type="predicted"/>
<feature type="region of interest" description="Disordered" evidence="1">
    <location>
        <begin position="29"/>
        <end position="64"/>
    </location>
</feature>
<organism evidence="3 4">
    <name type="scientific">Candidatus Nitrospira allomarina</name>
    <dbReference type="NCBI Taxonomy" id="3020900"/>
    <lineage>
        <taxon>Bacteria</taxon>
        <taxon>Pseudomonadati</taxon>
        <taxon>Nitrospirota</taxon>
        <taxon>Nitrospiria</taxon>
        <taxon>Nitrospirales</taxon>
        <taxon>Nitrospiraceae</taxon>
        <taxon>Nitrospira</taxon>
    </lineage>
</organism>
<evidence type="ECO:0000256" key="2">
    <source>
        <dbReference type="SAM" id="SignalP"/>
    </source>
</evidence>
<keyword evidence="4" id="KW-1185">Reference proteome</keyword>
<dbReference type="KEGG" id="nall:PP769_12950"/>
<dbReference type="AlphaFoldDB" id="A0AA96GDE3"/>
<gene>
    <name evidence="3" type="ORF">PP769_12950</name>
</gene>
<reference evidence="3 4" key="1">
    <citation type="submission" date="2023-01" db="EMBL/GenBank/DDBJ databases">
        <title>Cultivation and genomic characterization of new, ubiquitous marine nitrite-oxidizing bacteria from the Nitrospirales.</title>
        <authorList>
            <person name="Mueller A.J."/>
            <person name="Daebeler A."/>
            <person name="Herbold C.W."/>
            <person name="Kirkegaard R.H."/>
            <person name="Daims H."/>
        </authorList>
    </citation>
    <scope>NUCLEOTIDE SEQUENCE [LARGE SCALE GENOMIC DNA]</scope>
    <source>
        <strain evidence="3 4">VA</strain>
    </source>
</reference>
<keyword evidence="2" id="KW-0732">Signal</keyword>
<evidence type="ECO:0000313" key="3">
    <source>
        <dbReference type="EMBL" id="WNM56883.1"/>
    </source>
</evidence>
<feature type="signal peptide" evidence="2">
    <location>
        <begin position="1"/>
        <end position="30"/>
    </location>
</feature>
<dbReference type="RefSeq" id="WP_312640753.1">
    <property type="nucleotide sequence ID" value="NZ_CP116967.1"/>
</dbReference>
<dbReference type="EMBL" id="CP116967">
    <property type="protein sequence ID" value="WNM56883.1"/>
    <property type="molecule type" value="Genomic_DNA"/>
</dbReference>
<accession>A0AA96GDE3</accession>
<evidence type="ECO:0008006" key="5">
    <source>
        <dbReference type="Google" id="ProtNLM"/>
    </source>
</evidence>
<evidence type="ECO:0000313" key="4">
    <source>
        <dbReference type="Proteomes" id="UP001302719"/>
    </source>
</evidence>